<dbReference type="PANTHER" id="PTHR43133">
    <property type="entry name" value="RNA POLYMERASE ECF-TYPE SIGMA FACTO"/>
    <property type="match status" value="1"/>
</dbReference>
<feature type="compositionally biased region" description="Basic and acidic residues" evidence="6">
    <location>
        <begin position="130"/>
        <end position="145"/>
    </location>
</feature>
<dbReference type="InterPro" id="IPR013325">
    <property type="entry name" value="RNA_pol_sigma_r2"/>
</dbReference>
<gene>
    <name evidence="9" type="primary">sigX_4</name>
    <name evidence="9" type="ORF">GALL_114920</name>
</gene>
<evidence type="ECO:0000313" key="9">
    <source>
        <dbReference type="EMBL" id="OIR06302.1"/>
    </source>
</evidence>
<organism evidence="9">
    <name type="scientific">mine drainage metagenome</name>
    <dbReference type="NCBI Taxonomy" id="410659"/>
    <lineage>
        <taxon>unclassified sequences</taxon>
        <taxon>metagenomes</taxon>
        <taxon>ecological metagenomes</taxon>
    </lineage>
</organism>
<dbReference type="SUPFAM" id="SSF88946">
    <property type="entry name" value="Sigma2 domain of RNA polymerase sigma factors"/>
    <property type="match status" value="1"/>
</dbReference>
<dbReference type="Pfam" id="PF04542">
    <property type="entry name" value="Sigma70_r2"/>
    <property type="match status" value="1"/>
</dbReference>
<comment type="similarity">
    <text evidence="1">Belongs to the sigma-70 factor family. ECF subfamily.</text>
</comment>
<dbReference type="InterPro" id="IPR036388">
    <property type="entry name" value="WH-like_DNA-bd_sf"/>
</dbReference>
<dbReference type="Gene3D" id="1.10.1740.10">
    <property type="match status" value="1"/>
</dbReference>
<evidence type="ECO:0000256" key="4">
    <source>
        <dbReference type="ARBA" id="ARBA00023125"/>
    </source>
</evidence>
<dbReference type="InterPro" id="IPR014284">
    <property type="entry name" value="RNA_pol_sigma-70_dom"/>
</dbReference>
<dbReference type="CDD" id="cd06171">
    <property type="entry name" value="Sigma70_r4"/>
    <property type="match status" value="1"/>
</dbReference>
<dbReference type="PANTHER" id="PTHR43133:SF8">
    <property type="entry name" value="RNA POLYMERASE SIGMA FACTOR HI_1459-RELATED"/>
    <property type="match status" value="1"/>
</dbReference>
<evidence type="ECO:0000256" key="2">
    <source>
        <dbReference type="ARBA" id="ARBA00023015"/>
    </source>
</evidence>
<dbReference type="AlphaFoldDB" id="A0A1J5T285"/>
<feature type="domain" description="RNA polymerase sigma-70 region 2" evidence="7">
    <location>
        <begin position="52"/>
        <end position="119"/>
    </location>
</feature>
<comment type="caution">
    <text evidence="9">The sequence shown here is derived from an EMBL/GenBank/DDBJ whole genome shotgun (WGS) entry which is preliminary data.</text>
</comment>
<feature type="region of interest" description="Disordered" evidence="6">
    <location>
        <begin position="121"/>
        <end position="145"/>
    </location>
</feature>
<name>A0A1J5T285_9ZZZZ</name>
<dbReference type="Gene3D" id="1.10.10.10">
    <property type="entry name" value="Winged helix-like DNA-binding domain superfamily/Winged helix DNA-binding domain"/>
    <property type="match status" value="1"/>
</dbReference>
<reference evidence="9" key="1">
    <citation type="submission" date="2016-10" db="EMBL/GenBank/DDBJ databases">
        <title>Sequence of Gallionella enrichment culture.</title>
        <authorList>
            <person name="Poehlein A."/>
            <person name="Muehling M."/>
            <person name="Daniel R."/>
        </authorList>
    </citation>
    <scope>NUCLEOTIDE SEQUENCE</scope>
</reference>
<keyword evidence="2" id="KW-0805">Transcription regulation</keyword>
<evidence type="ECO:0000256" key="3">
    <source>
        <dbReference type="ARBA" id="ARBA00023082"/>
    </source>
</evidence>
<dbReference type="InterPro" id="IPR013249">
    <property type="entry name" value="RNA_pol_sigma70_r4_t2"/>
</dbReference>
<feature type="domain" description="RNA polymerase sigma factor 70 region 4 type 2" evidence="8">
    <location>
        <begin position="152"/>
        <end position="203"/>
    </location>
</feature>
<dbReference type="GO" id="GO:0003677">
    <property type="term" value="F:DNA binding"/>
    <property type="evidence" value="ECO:0007669"/>
    <property type="project" value="UniProtKB-KW"/>
</dbReference>
<dbReference type="InterPro" id="IPR013324">
    <property type="entry name" value="RNA_pol_sigma_r3/r4-like"/>
</dbReference>
<keyword evidence="5" id="KW-0804">Transcription</keyword>
<evidence type="ECO:0000259" key="8">
    <source>
        <dbReference type="Pfam" id="PF08281"/>
    </source>
</evidence>
<keyword evidence="3" id="KW-0731">Sigma factor</keyword>
<dbReference type="NCBIfam" id="TIGR02937">
    <property type="entry name" value="sigma70-ECF"/>
    <property type="match status" value="1"/>
</dbReference>
<evidence type="ECO:0000256" key="1">
    <source>
        <dbReference type="ARBA" id="ARBA00010641"/>
    </source>
</evidence>
<dbReference type="GO" id="GO:0016987">
    <property type="term" value="F:sigma factor activity"/>
    <property type="evidence" value="ECO:0007669"/>
    <property type="project" value="UniProtKB-KW"/>
</dbReference>
<evidence type="ECO:0000256" key="5">
    <source>
        <dbReference type="ARBA" id="ARBA00023163"/>
    </source>
</evidence>
<dbReference type="Pfam" id="PF08281">
    <property type="entry name" value="Sigma70_r4_2"/>
    <property type="match status" value="1"/>
</dbReference>
<accession>A0A1J5T285</accession>
<keyword evidence="4" id="KW-0238">DNA-binding</keyword>
<evidence type="ECO:0000256" key="6">
    <source>
        <dbReference type="SAM" id="MobiDB-lite"/>
    </source>
</evidence>
<proteinExistence type="inferred from homology"/>
<evidence type="ECO:0000259" key="7">
    <source>
        <dbReference type="Pfam" id="PF04542"/>
    </source>
</evidence>
<sequence>MSIAPAEIHGHTRSAGFDCLSAATRTESMEPTTDHDLMLAVRDGDTGRLGDLFERHHRALYGFFVRVTGQRSSSEDLVQVVFYRILKYRHTYRDEGSFTTWMYHLARKVLADHFRKSSRAPVPLDEADEAHEARDETPHAAHQAERNDELALLRTALARMPGDQRELITLYRLQHLPLEQLAQIHACSVGTLKVRIHRALRALRDHYLKLQAGPRPYSSDGARD</sequence>
<dbReference type="EMBL" id="MLJW01000044">
    <property type="protein sequence ID" value="OIR06302.1"/>
    <property type="molecule type" value="Genomic_DNA"/>
</dbReference>
<dbReference type="SUPFAM" id="SSF88659">
    <property type="entry name" value="Sigma3 and sigma4 domains of RNA polymerase sigma factors"/>
    <property type="match status" value="1"/>
</dbReference>
<protein>
    <submittedName>
        <fullName evidence="9">RNA polymerase sigma factor SigX</fullName>
    </submittedName>
</protein>
<dbReference type="InterPro" id="IPR039425">
    <property type="entry name" value="RNA_pol_sigma-70-like"/>
</dbReference>
<dbReference type="GO" id="GO:0006352">
    <property type="term" value="P:DNA-templated transcription initiation"/>
    <property type="evidence" value="ECO:0007669"/>
    <property type="project" value="InterPro"/>
</dbReference>
<dbReference type="InterPro" id="IPR007627">
    <property type="entry name" value="RNA_pol_sigma70_r2"/>
</dbReference>